<gene>
    <name evidence="1" type="ORF">DOP62_14245</name>
</gene>
<reference evidence="1" key="1">
    <citation type="submission" date="2024-01" db="EMBL/GenBank/DDBJ databases">
        <title>De novo genome assembly and pan-genome analysis of the fast-growing Indian isolates of Synechococcus elongatus: Potential chassis for bioproduction.</title>
        <authorList>
            <person name="Jain V.S."/>
            <person name="Schubert M.G."/>
            <person name="Pritam P."/>
            <person name="Sarnaik A.P."/>
            <person name="Jaiswal D."/>
            <person name="Church G.M."/>
            <person name="Wangikar P."/>
        </authorList>
    </citation>
    <scope>NUCLEOTIDE SEQUENCE</scope>
    <source>
        <strain evidence="1">PCC 11801</strain>
    </source>
</reference>
<sequence length="69" mass="7723">MKQKLLTMAGEQILMIDCDTPEELGDAWGNIEAIAAANNISTKQIRICLNGRERISYAEFLRHTDGQKS</sequence>
<organism evidence="1 2">
    <name type="scientific">Synechococcus elongatus PCC 11801</name>
    <dbReference type="NCBI Taxonomy" id="2219813"/>
    <lineage>
        <taxon>Bacteria</taxon>
        <taxon>Bacillati</taxon>
        <taxon>Cyanobacteriota</taxon>
        <taxon>Cyanophyceae</taxon>
        <taxon>Synechococcales</taxon>
        <taxon>Synechococcaceae</taxon>
        <taxon>Synechococcus</taxon>
    </lineage>
</organism>
<protein>
    <submittedName>
        <fullName evidence="1">Uncharacterized protein</fullName>
    </submittedName>
</protein>
<name>A0ACD5A311_SYNEL</name>
<evidence type="ECO:0000313" key="1">
    <source>
        <dbReference type="EMBL" id="WVS92247.1"/>
    </source>
</evidence>
<geneLocation type="plasmid" evidence="1 2">
    <name>p11801_3</name>
</geneLocation>
<proteinExistence type="predicted"/>
<dbReference type="Proteomes" id="UP000267249">
    <property type="component" value="Plasmid p11801_3"/>
</dbReference>
<keyword evidence="1" id="KW-0614">Plasmid</keyword>
<dbReference type="EMBL" id="CP143530">
    <property type="protein sequence ID" value="WVS92247.1"/>
    <property type="molecule type" value="Genomic_DNA"/>
</dbReference>
<accession>A0ACD5A311</accession>
<evidence type="ECO:0000313" key="2">
    <source>
        <dbReference type="Proteomes" id="UP000267249"/>
    </source>
</evidence>